<dbReference type="HAMAP" id="MF_01808">
    <property type="entry name" value="Recomb_XerC_XerD"/>
    <property type="match status" value="1"/>
</dbReference>
<dbReference type="GO" id="GO:0007059">
    <property type="term" value="P:chromosome segregation"/>
    <property type="evidence" value="ECO:0007669"/>
    <property type="project" value="UniProtKB-UniRule"/>
</dbReference>
<comment type="function">
    <text evidence="10">Site-specific tyrosine recombinase, which acts by catalyzing the cutting and rejoining of the recombining DNA molecules. The XerC-XerD complex is essential to convert dimers of the bacterial chromosome into monomers to permit their segregation at cell division. It also contributes to the segregational stability of plasmids.</text>
</comment>
<dbReference type="AlphaFoldDB" id="A0A2M7S8L0"/>
<feature type="active site" description="O-(3'-phospho-DNA)-tyrosine intermediate" evidence="10">
    <location>
        <position position="304"/>
    </location>
</feature>
<feature type="active site" evidence="10">
    <location>
        <position position="269"/>
    </location>
</feature>
<evidence type="ECO:0000256" key="2">
    <source>
        <dbReference type="ARBA" id="ARBA00010450"/>
    </source>
</evidence>
<evidence type="ECO:0000313" key="14">
    <source>
        <dbReference type="Proteomes" id="UP000229307"/>
    </source>
</evidence>
<dbReference type="InterPro" id="IPR010998">
    <property type="entry name" value="Integrase_recombinase_N"/>
</dbReference>
<keyword evidence="7 10" id="KW-0238">DNA-binding</keyword>
<feature type="active site" evidence="10">
    <location>
        <position position="295"/>
    </location>
</feature>
<dbReference type="InterPro" id="IPR002104">
    <property type="entry name" value="Integrase_catalytic"/>
</dbReference>
<comment type="caution">
    <text evidence="13">The sequence shown here is derived from an EMBL/GenBank/DDBJ whole genome shotgun (WGS) entry which is preliminary data.</text>
</comment>
<dbReference type="NCBIfam" id="NF001399">
    <property type="entry name" value="PRK00283.1"/>
    <property type="match status" value="1"/>
</dbReference>
<evidence type="ECO:0000256" key="10">
    <source>
        <dbReference type="HAMAP-Rule" id="MF_01808"/>
    </source>
</evidence>
<dbReference type="Gene3D" id="1.10.150.130">
    <property type="match status" value="1"/>
</dbReference>
<evidence type="ECO:0000256" key="9">
    <source>
        <dbReference type="ARBA" id="ARBA00023306"/>
    </source>
</evidence>
<comment type="similarity">
    <text evidence="2">Belongs to the 'phage' integrase family. XerD subfamily.</text>
</comment>
<evidence type="ECO:0000259" key="11">
    <source>
        <dbReference type="PROSITE" id="PS51898"/>
    </source>
</evidence>
<dbReference type="InterPro" id="IPR013762">
    <property type="entry name" value="Integrase-like_cat_sf"/>
</dbReference>
<dbReference type="InterPro" id="IPR044068">
    <property type="entry name" value="CB"/>
</dbReference>
<name>A0A2M7S8L0_9BACT</name>
<evidence type="ECO:0000259" key="12">
    <source>
        <dbReference type="PROSITE" id="PS51900"/>
    </source>
</evidence>
<evidence type="ECO:0000256" key="6">
    <source>
        <dbReference type="ARBA" id="ARBA00022908"/>
    </source>
</evidence>
<dbReference type="GO" id="GO:0005737">
    <property type="term" value="C:cytoplasm"/>
    <property type="evidence" value="ECO:0007669"/>
    <property type="project" value="UniProtKB-SubCell"/>
</dbReference>
<keyword evidence="3 10" id="KW-0963">Cytoplasm</keyword>
<evidence type="ECO:0000313" key="13">
    <source>
        <dbReference type="EMBL" id="PIZ15866.1"/>
    </source>
</evidence>
<dbReference type="PROSITE" id="PS51900">
    <property type="entry name" value="CB"/>
    <property type="match status" value="1"/>
</dbReference>
<dbReference type="EMBL" id="PFMR01000229">
    <property type="protein sequence ID" value="PIZ15866.1"/>
    <property type="molecule type" value="Genomic_DNA"/>
</dbReference>
<feature type="active site" evidence="10">
    <location>
        <position position="171"/>
    </location>
</feature>
<protein>
    <recommendedName>
        <fullName evidence="10">Tyrosine recombinase XerC</fullName>
    </recommendedName>
</protein>
<dbReference type="Pfam" id="PF00589">
    <property type="entry name" value="Phage_integrase"/>
    <property type="match status" value="1"/>
</dbReference>
<organism evidence="13 14">
    <name type="scientific">Candidatus Desantisbacteria bacterium CG_4_10_14_0_8_um_filter_48_22</name>
    <dbReference type="NCBI Taxonomy" id="1974543"/>
    <lineage>
        <taxon>Bacteria</taxon>
        <taxon>Candidatus Desantisiibacteriota</taxon>
    </lineage>
</organism>
<dbReference type="NCBIfam" id="TIGR02225">
    <property type="entry name" value="recomb_XerD"/>
    <property type="match status" value="1"/>
</dbReference>
<comment type="subunit">
    <text evidence="10">Forms a cyclic heterotetrameric complex composed of two molecules of XerC and two molecules of XerD.</text>
</comment>
<evidence type="ECO:0000256" key="3">
    <source>
        <dbReference type="ARBA" id="ARBA00022490"/>
    </source>
</evidence>
<dbReference type="CDD" id="cd00798">
    <property type="entry name" value="INT_XerDC_C"/>
    <property type="match status" value="1"/>
</dbReference>
<reference evidence="14" key="1">
    <citation type="submission" date="2017-09" db="EMBL/GenBank/DDBJ databases">
        <title>Depth-based differentiation of microbial function through sediment-hosted aquifers and enrichment of novel symbionts in the deep terrestrial subsurface.</title>
        <authorList>
            <person name="Probst A.J."/>
            <person name="Ladd B."/>
            <person name="Jarett J.K."/>
            <person name="Geller-Mcgrath D.E."/>
            <person name="Sieber C.M.K."/>
            <person name="Emerson J.B."/>
            <person name="Anantharaman K."/>
            <person name="Thomas B.C."/>
            <person name="Malmstrom R."/>
            <person name="Stieglmeier M."/>
            <person name="Klingl A."/>
            <person name="Woyke T."/>
            <person name="Ryan C.M."/>
            <person name="Banfield J.F."/>
        </authorList>
    </citation>
    <scope>NUCLEOTIDE SEQUENCE [LARGE SCALE GENOMIC DNA]</scope>
</reference>
<sequence>MEDTELINEFINFISVERGLSRNTQVSYRIDLKGYEAFLKKRGLGFKGAGQEDVTEFLRAMQSGGSLTSTLARKLVAVKMLHRFLTNEGYADKDPTAFLDPPRKEMRLPSVLRKDEVEAILGKPDLSKPAGLRDKALLELLYATGMRVSEAADLRVEDLNLAGGFIRCFGKGGKERIIPVGGKAVEAVEAYLSVQCPVSSVQPKKNPKPETRNPPAFAGKQEGGLALCGPKQNYLFINPRGSRFSRQGLWGIVKNYVKKAGITKKVTPHTFRHSFATHLLQGGADLRSVQEMLGHADISTTQLYLHLDRQTVQDAYKKFHPRA</sequence>
<dbReference type="PROSITE" id="PS51898">
    <property type="entry name" value="TYR_RECOMBINASE"/>
    <property type="match status" value="1"/>
</dbReference>
<feature type="domain" description="Core-binding (CB)" evidence="12">
    <location>
        <begin position="1"/>
        <end position="86"/>
    </location>
</feature>
<dbReference type="InterPro" id="IPR011010">
    <property type="entry name" value="DNA_brk_join_enz"/>
</dbReference>
<proteinExistence type="inferred from homology"/>
<evidence type="ECO:0000256" key="7">
    <source>
        <dbReference type="ARBA" id="ARBA00023125"/>
    </source>
</evidence>
<evidence type="ECO:0000256" key="1">
    <source>
        <dbReference type="ARBA" id="ARBA00004496"/>
    </source>
</evidence>
<feature type="active site" evidence="10">
    <location>
        <position position="147"/>
    </location>
</feature>
<comment type="subcellular location">
    <subcellularLocation>
        <location evidence="1 10">Cytoplasm</location>
    </subcellularLocation>
</comment>
<evidence type="ECO:0000256" key="4">
    <source>
        <dbReference type="ARBA" id="ARBA00022618"/>
    </source>
</evidence>
<dbReference type="Gene3D" id="1.10.443.10">
    <property type="entry name" value="Intergrase catalytic core"/>
    <property type="match status" value="1"/>
</dbReference>
<evidence type="ECO:0000256" key="8">
    <source>
        <dbReference type="ARBA" id="ARBA00023172"/>
    </source>
</evidence>
<dbReference type="InterPro" id="IPR050090">
    <property type="entry name" value="Tyrosine_recombinase_XerCD"/>
</dbReference>
<keyword evidence="9 10" id="KW-0131">Cell cycle</keyword>
<dbReference type="SUPFAM" id="SSF47823">
    <property type="entry name" value="lambda integrase-like, N-terminal domain"/>
    <property type="match status" value="1"/>
</dbReference>
<dbReference type="PANTHER" id="PTHR30349">
    <property type="entry name" value="PHAGE INTEGRASE-RELATED"/>
    <property type="match status" value="1"/>
</dbReference>
<accession>A0A2M7S8L0</accession>
<comment type="similarity">
    <text evidence="10">Belongs to the 'phage' integrase family. XerC subfamily.</text>
</comment>
<dbReference type="GO" id="GO:0003677">
    <property type="term" value="F:DNA binding"/>
    <property type="evidence" value="ECO:0007669"/>
    <property type="project" value="UniProtKB-UniRule"/>
</dbReference>
<keyword evidence="6 10" id="KW-0229">DNA integration</keyword>
<dbReference type="InterPro" id="IPR004107">
    <property type="entry name" value="Integrase_SAM-like_N"/>
</dbReference>
<dbReference type="GO" id="GO:0051301">
    <property type="term" value="P:cell division"/>
    <property type="evidence" value="ECO:0007669"/>
    <property type="project" value="UniProtKB-KW"/>
</dbReference>
<keyword evidence="8 10" id="KW-0233">DNA recombination</keyword>
<keyword evidence="5 10" id="KW-0159">Chromosome partition</keyword>
<feature type="active site" evidence="10">
    <location>
        <position position="272"/>
    </location>
</feature>
<dbReference type="SUPFAM" id="SSF56349">
    <property type="entry name" value="DNA breaking-rejoining enzymes"/>
    <property type="match status" value="1"/>
</dbReference>
<evidence type="ECO:0000256" key="5">
    <source>
        <dbReference type="ARBA" id="ARBA00022829"/>
    </source>
</evidence>
<dbReference type="Pfam" id="PF02899">
    <property type="entry name" value="Phage_int_SAM_1"/>
    <property type="match status" value="1"/>
</dbReference>
<keyword evidence="4 10" id="KW-0132">Cell division</keyword>
<dbReference type="Proteomes" id="UP000229307">
    <property type="component" value="Unassembled WGS sequence"/>
</dbReference>
<dbReference type="PANTHER" id="PTHR30349:SF81">
    <property type="entry name" value="TYROSINE RECOMBINASE XERC"/>
    <property type="match status" value="1"/>
</dbReference>
<dbReference type="GO" id="GO:0006313">
    <property type="term" value="P:DNA transposition"/>
    <property type="evidence" value="ECO:0007669"/>
    <property type="project" value="UniProtKB-UniRule"/>
</dbReference>
<dbReference type="InterPro" id="IPR011932">
    <property type="entry name" value="Recomb_XerD"/>
</dbReference>
<feature type="domain" description="Tyr recombinase" evidence="11">
    <location>
        <begin position="107"/>
        <end position="317"/>
    </location>
</feature>
<gene>
    <name evidence="10" type="primary">xerC</name>
    <name evidence="13" type="ORF">COY52_08715</name>
</gene>
<dbReference type="GO" id="GO:0009037">
    <property type="term" value="F:tyrosine-based site-specific recombinase activity"/>
    <property type="evidence" value="ECO:0007669"/>
    <property type="project" value="UniProtKB-UniRule"/>
</dbReference>
<dbReference type="InterPro" id="IPR023009">
    <property type="entry name" value="Tyrosine_recombinase_XerC/XerD"/>
</dbReference>